<protein>
    <submittedName>
        <fullName evidence="1">Uncharacterized protein</fullName>
    </submittedName>
</protein>
<dbReference type="EMBL" id="HADZ01007300">
    <property type="protein sequence ID" value="SBP71241.1"/>
    <property type="molecule type" value="Transcribed_RNA"/>
</dbReference>
<reference evidence="1" key="1">
    <citation type="submission" date="2016-05" db="EMBL/GenBank/DDBJ databases">
        <authorList>
            <person name="Lavstsen T."/>
            <person name="Jespersen J.S."/>
        </authorList>
    </citation>
    <scope>NUCLEOTIDE SEQUENCE</scope>
    <source>
        <tissue evidence="1">Brain</tissue>
    </source>
</reference>
<feature type="non-terminal residue" evidence="1">
    <location>
        <position position="44"/>
    </location>
</feature>
<proteinExistence type="predicted"/>
<gene>
    <name evidence="1" type="primary">Nfu_g_1_003042</name>
</gene>
<dbReference type="AlphaFoldDB" id="A0A1A8BXA9"/>
<reference evidence="1" key="2">
    <citation type="submission" date="2016-06" db="EMBL/GenBank/DDBJ databases">
        <title>The genome of a short-lived fish provides insights into sex chromosome evolution and the genetic control of aging.</title>
        <authorList>
            <person name="Reichwald K."/>
            <person name="Felder M."/>
            <person name="Petzold A."/>
            <person name="Koch P."/>
            <person name="Groth M."/>
            <person name="Platzer M."/>
        </authorList>
    </citation>
    <scope>NUCLEOTIDE SEQUENCE</scope>
    <source>
        <tissue evidence="1">Brain</tissue>
    </source>
</reference>
<feature type="non-terminal residue" evidence="1">
    <location>
        <position position="1"/>
    </location>
</feature>
<sequence length="44" mass="4450">IGGGVGEYIGGLLGVAKGRFSSLKVTETAKRVGWVAILNSAGIF</sequence>
<evidence type="ECO:0000313" key="1">
    <source>
        <dbReference type="EMBL" id="SBP71241.1"/>
    </source>
</evidence>
<name>A0A1A8BXA9_NOTKA</name>
<organism evidence="1">
    <name type="scientific">Nothobranchius kadleci</name>
    <name type="common">African annual killifish</name>
    <dbReference type="NCBI Taxonomy" id="1051664"/>
    <lineage>
        <taxon>Eukaryota</taxon>
        <taxon>Metazoa</taxon>
        <taxon>Chordata</taxon>
        <taxon>Craniata</taxon>
        <taxon>Vertebrata</taxon>
        <taxon>Euteleostomi</taxon>
        <taxon>Actinopterygii</taxon>
        <taxon>Neopterygii</taxon>
        <taxon>Teleostei</taxon>
        <taxon>Neoteleostei</taxon>
        <taxon>Acanthomorphata</taxon>
        <taxon>Ovalentaria</taxon>
        <taxon>Atherinomorphae</taxon>
        <taxon>Cyprinodontiformes</taxon>
        <taxon>Nothobranchiidae</taxon>
        <taxon>Nothobranchius</taxon>
    </lineage>
</organism>
<accession>A0A1A8BXA9</accession>